<evidence type="ECO:0000313" key="3">
    <source>
        <dbReference type="EMBL" id="CAI8046540.1"/>
    </source>
</evidence>
<evidence type="ECO:0000256" key="1">
    <source>
        <dbReference type="SAM" id="SignalP"/>
    </source>
</evidence>
<dbReference type="EMBL" id="CASHTH010003569">
    <property type="protein sequence ID" value="CAI8046540.1"/>
    <property type="molecule type" value="Genomic_DNA"/>
</dbReference>
<feature type="domain" description="Copper acquisition factor BIM1-like" evidence="2">
    <location>
        <begin position="16"/>
        <end position="153"/>
    </location>
</feature>
<keyword evidence="4" id="KW-1185">Reference proteome</keyword>
<organism evidence="3 4">
    <name type="scientific">Geodia barretti</name>
    <name type="common">Barrett's horny sponge</name>
    <dbReference type="NCBI Taxonomy" id="519541"/>
    <lineage>
        <taxon>Eukaryota</taxon>
        <taxon>Metazoa</taxon>
        <taxon>Porifera</taxon>
        <taxon>Demospongiae</taxon>
        <taxon>Heteroscleromorpha</taxon>
        <taxon>Tetractinellida</taxon>
        <taxon>Astrophorina</taxon>
        <taxon>Geodiidae</taxon>
        <taxon>Geodia</taxon>
    </lineage>
</organism>
<dbReference type="InterPro" id="IPR046530">
    <property type="entry name" value="BIM1-like_dom"/>
</dbReference>
<dbReference type="AlphaFoldDB" id="A0AA35XCL9"/>
<evidence type="ECO:0000313" key="4">
    <source>
        <dbReference type="Proteomes" id="UP001174909"/>
    </source>
</evidence>
<protein>
    <recommendedName>
        <fullName evidence="2">Copper acquisition factor BIM1-like domain-containing protein</fullName>
    </recommendedName>
</protein>
<dbReference type="Proteomes" id="UP001174909">
    <property type="component" value="Unassembled WGS sequence"/>
</dbReference>
<accession>A0AA35XCL9</accession>
<proteinExistence type="predicted"/>
<name>A0AA35XCL9_GEOBA</name>
<feature type="signal peptide" evidence="1">
    <location>
        <begin position="1"/>
        <end position="16"/>
    </location>
</feature>
<dbReference type="PANTHER" id="PTHR37916">
    <property type="entry name" value="CHITIN-BINDING TYPE-4 DOMAIN-CONTAINING PROTEIN"/>
    <property type="match status" value="1"/>
</dbReference>
<dbReference type="PANTHER" id="PTHR37916:SF1">
    <property type="entry name" value="COPPER ACQUISITION FACTOR BIM1-LIKE DOMAIN-CONTAINING PROTEIN"/>
    <property type="match status" value="1"/>
</dbReference>
<keyword evidence="1" id="KW-0732">Signal</keyword>
<evidence type="ECO:0000259" key="2">
    <source>
        <dbReference type="Pfam" id="PF20238"/>
    </source>
</evidence>
<reference evidence="3" key="1">
    <citation type="submission" date="2023-03" db="EMBL/GenBank/DDBJ databases">
        <authorList>
            <person name="Steffen K."/>
            <person name="Cardenas P."/>
        </authorList>
    </citation>
    <scope>NUCLEOTIDE SEQUENCE</scope>
</reference>
<sequence length="156" mass="16998">MKAVVVIVATLAMAAAHICMVSPRQRGTLQGLDKPGAADCIRLSPEPCGGQKSDGNTAIFKPGVNVSIIFQKNLNHWDQSTPGSFNIAIGDSEEKNFKTILSVKDTNSSSLTYYYPNITIPMEETKHAVMQLTYVTKNPKAPAVFYQCADFAITRE</sequence>
<dbReference type="Pfam" id="PF20238">
    <property type="entry name" value="BIM1-like_dom"/>
    <property type="match status" value="1"/>
</dbReference>
<feature type="chain" id="PRO_5041357750" description="Copper acquisition factor BIM1-like domain-containing protein" evidence="1">
    <location>
        <begin position="17"/>
        <end position="156"/>
    </location>
</feature>
<gene>
    <name evidence="3" type="ORF">GBAR_LOCUS25749</name>
</gene>
<comment type="caution">
    <text evidence="3">The sequence shown here is derived from an EMBL/GenBank/DDBJ whole genome shotgun (WGS) entry which is preliminary data.</text>
</comment>